<reference evidence="2 3" key="1">
    <citation type="submission" date="2019-05" db="EMBL/GenBank/DDBJ databases">
        <title>Another draft genome of Portunus trituberculatus and its Hox gene families provides insights of decapod evolution.</title>
        <authorList>
            <person name="Jeong J.-H."/>
            <person name="Song I."/>
            <person name="Kim S."/>
            <person name="Choi T."/>
            <person name="Kim D."/>
            <person name="Ryu S."/>
            <person name="Kim W."/>
        </authorList>
    </citation>
    <scope>NUCLEOTIDE SEQUENCE [LARGE SCALE GENOMIC DNA]</scope>
    <source>
        <tissue evidence="2">Muscle</tissue>
    </source>
</reference>
<keyword evidence="1" id="KW-0812">Transmembrane</keyword>
<keyword evidence="2" id="KW-0808">Transferase</keyword>
<accession>A0A5B7D2S3</accession>
<evidence type="ECO:0000256" key="1">
    <source>
        <dbReference type="SAM" id="Phobius"/>
    </source>
</evidence>
<keyword evidence="3" id="KW-1185">Reference proteome</keyword>
<dbReference type="EMBL" id="VSRR010000499">
    <property type="protein sequence ID" value="MPC16352.1"/>
    <property type="molecule type" value="Genomic_DNA"/>
</dbReference>
<keyword evidence="1" id="KW-1133">Transmembrane helix</keyword>
<feature type="transmembrane region" description="Helical" evidence="1">
    <location>
        <begin position="67"/>
        <end position="86"/>
    </location>
</feature>
<dbReference type="Proteomes" id="UP000324222">
    <property type="component" value="Unassembled WGS sequence"/>
</dbReference>
<sequence length="162" mass="18443">MGVEEHAVRPRVRLHVPSVEVIEIPNNSVLQNNTCGYINDPLVVVSGKEDVNMPVFRGDPCGITCLILTYAAIFYADYVIVNWVVLQTMSTRYCRQHVRCTYMMLPMIHSLWGAVHAVFFNVIVFLTIMAHVRAVFSDPGIVPLPQSRLDFSDMHADYIRLY</sequence>
<protein>
    <submittedName>
        <fullName evidence="2">Palmitoyltransferase ZDHHC3</fullName>
    </submittedName>
</protein>
<dbReference type="OrthoDB" id="331948at2759"/>
<feature type="transmembrane region" description="Helical" evidence="1">
    <location>
        <begin position="107"/>
        <end position="130"/>
    </location>
</feature>
<dbReference type="GO" id="GO:0016740">
    <property type="term" value="F:transferase activity"/>
    <property type="evidence" value="ECO:0007669"/>
    <property type="project" value="UniProtKB-KW"/>
</dbReference>
<evidence type="ECO:0000313" key="3">
    <source>
        <dbReference type="Proteomes" id="UP000324222"/>
    </source>
</evidence>
<proteinExistence type="predicted"/>
<name>A0A5B7D2S3_PORTR</name>
<dbReference type="AlphaFoldDB" id="A0A5B7D2S3"/>
<evidence type="ECO:0000313" key="2">
    <source>
        <dbReference type="EMBL" id="MPC16352.1"/>
    </source>
</evidence>
<gene>
    <name evidence="2" type="primary">ZDHHC3_1</name>
    <name evidence="2" type="ORF">E2C01_009175</name>
</gene>
<comment type="caution">
    <text evidence="2">The sequence shown here is derived from an EMBL/GenBank/DDBJ whole genome shotgun (WGS) entry which is preliminary data.</text>
</comment>
<organism evidence="2 3">
    <name type="scientific">Portunus trituberculatus</name>
    <name type="common">Swimming crab</name>
    <name type="synonym">Neptunus trituberculatus</name>
    <dbReference type="NCBI Taxonomy" id="210409"/>
    <lineage>
        <taxon>Eukaryota</taxon>
        <taxon>Metazoa</taxon>
        <taxon>Ecdysozoa</taxon>
        <taxon>Arthropoda</taxon>
        <taxon>Crustacea</taxon>
        <taxon>Multicrustacea</taxon>
        <taxon>Malacostraca</taxon>
        <taxon>Eumalacostraca</taxon>
        <taxon>Eucarida</taxon>
        <taxon>Decapoda</taxon>
        <taxon>Pleocyemata</taxon>
        <taxon>Brachyura</taxon>
        <taxon>Eubrachyura</taxon>
        <taxon>Portunoidea</taxon>
        <taxon>Portunidae</taxon>
        <taxon>Portuninae</taxon>
        <taxon>Portunus</taxon>
    </lineage>
</organism>
<keyword evidence="1" id="KW-0472">Membrane</keyword>